<dbReference type="Gene3D" id="3.40.50.1820">
    <property type="entry name" value="alpha/beta hydrolase"/>
    <property type="match status" value="1"/>
</dbReference>
<dbReference type="InterPro" id="IPR029058">
    <property type="entry name" value="AB_hydrolase_fold"/>
</dbReference>
<feature type="domain" description="Acetyl xylan esterase" evidence="1">
    <location>
        <begin position="36"/>
        <end position="285"/>
    </location>
</feature>
<sequence>MIPAPYDEWFAGSAIDGTYGYDLADLRAVEPVEAAAGFAETWRTWRVEASAVAPEPQLTPLGRVGAHEVSLVEHTAAEGLRLRAWLAVPAEGAARVGVVHGHGYGGRDAPDFSRVPADAAAIFPVARGLGTLNAGVGAPAVKDEHVLHGIQAIETYVLGRCAVDLWHAADALTEVAGPLPLYYIGESFGGGIGALALPWDDRYVGATLIVPSFGQYDLRLGLACEGSGEAVRRHVAVHPEAREVLRTFDASTAATFLRVPVRVEAARWDVVVPPPGQFAVANGIERAAARVAGAELELAVLPAGHAEFPGIDDVRADASAAGLAHLERALTRPAVSRSTRA</sequence>
<proteinExistence type="predicted"/>
<dbReference type="Pfam" id="PF05448">
    <property type="entry name" value="AXE1"/>
    <property type="match status" value="1"/>
</dbReference>
<reference evidence="2" key="1">
    <citation type="submission" date="2024-05" db="EMBL/GenBank/DDBJ databases">
        <authorList>
            <person name="Yu L."/>
        </authorList>
    </citation>
    <scope>NUCLEOTIDE SEQUENCE</scope>
    <source>
        <strain evidence="2">G08B096</strain>
    </source>
</reference>
<evidence type="ECO:0000313" key="2">
    <source>
        <dbReference type="EMBL" id="XBX82867.1"/>
    </source>
</evidence>
<evidence type="ECO:0000259" key="1">
    <source>
        <dbReference type="Pfam" id="PF05448"/>
    </source>
</evidence>
<organism evidence="2">
    <name type="scientific">Agromyces sp. G08B096</name>
    <dbReference type="NCBI Taxonomy" id="3156399"/>
    <lineage>
        <taxon>Bacteria</taxon>
        <taxon>Bacillati</taxon>
        <taxon>Actinomycetota</taxon>
        <taxon>Actinomycetes</taxon>
        <taxon>Micrococcales</taxon>
        <taxon>Microbacteriaceae</taxon>
        <taxon>Agromyces</taxon>
    </lineage>
</organism>
<name>A0AAU7W972_9MICO</name>
<gene>
    <name evidence="2" type="ORF">ABIQ69_02800</name>
</gene>
<dbReference type="RefSeq" id="WP_350348883.1">
    <property type="nucleotide sequence ID" value="NZ_CP158374.1"/>
</dbReference>
<dbReference type="EMBL" id="CP158374">
    <property type="protein sequence ID" value="XBX82867.1"/>
    <property type="molecule type" value="Genomic_DNA"/>
</dbReference>
<accession>A0AAU7W972</accession>
<dbReference type="AlphaFoldDB" id="A0AAU7W972"/>
<protein>
    <submittedName>
        <fullName evidence="2">Acetylxylan esterase</fullName>
    </submittedName>
</protein>
<dbReference type="InterPro" id="IPR008391">
    <property type="entry name" value="AXE1_dom"/>
</dbReference>
<dbReference type="SUPFAM" id="SSF53474">
    <property type="entry name" value="alpha/beta-Hydrolases"/>
    <property type="match status" value="1"/>
</dbReference>